<dbReference type="PANTHER" id="PTHR23427">
    <property type="entry name" value="SURFEIT LOCUS PROTEIN"/>
    <property type="match status" value="1"/>
</dbReference>
<evidence type="ECO:0000313" key="7">
    <source>
        <dbReference type="EMBL" id="AWB35856.1"/>
    </source>
</evidence>
<comment type="similarity">
    <text evidence="2 6">Belongs to the SURF1 family.</text>
</comment>
<organism evidence="7 8">
    <name type="scientific">Orrella marina</name>
    <dbReference type="NCBI Taxonomy" id="2163011"/>
    <lineage>
        <taxon>Bacteria</taxon>
        <taxon>Pseudomonadati</taxon>
        <taxon>Pseudomonadota</taxon>
        <taxon>Betaproteobacteria</taxon>
        <taxon>Burkholderiales</taxon>
        <taxon>Alcaligenaceae</taxon>
        <taxon>Orrella</taxon>
    </lineage>
</organism>
<evidence type="ECO:0000256" key="3">
    <source>
        <dbReference type="ARBA" id="ARBA00022692"/>
    </source>
</evidence>
<dbReference type="CDD" id="cd06662">
    <property type="entry name" value="SURF1"/>
    <property type="match status" value="1"/>
</dbReference>
<evidence type="ECO:0000256" key="4">
    <source>
        <dbReference type="ARBA" id="ARBA00022989"/>
    </source>
</evidence>
<dbReference type="Proteomes" id="UP000244571">
    <property type="component" value="Chromosome"/>
</dbReference>
<dbReference type="AlphaFoldDB" id="A0A2R4XPX3"/>
<dbReference type="KEGG" id="boz:DBV39_15575"/>
<keyword evidence="8" id="KW-1185">Reference proteome</keyword>
<evidence type="ECO:0000256" key="2">
    <source>
        <dbReference type="ARBA" id="ARBA00007165"/>
    </source>
</evidence>
<evidence type="ECO:0000256" key="1">
    <source>
        <dbReference type="ARBA" id="ARBA00004370"/>
    </source>
</evidence>
<feature type="transmembrane region" description="Helical" evidence="6">
    <location>
        <begin position="12"/>
        <end position="33"/>
    </location>
</feature>
<proteinExistence type="inferred from homology"/>
<dbReference type="PANTHER" id="PTHR23427:SF2">
    <property type="entry name" value="SURFEIT LOCUS PROTEIN 1"/>
    <property type="match status" value="1"/>
</dbReference>
<evidence type="ECO:0000256" key="6">
    <source>
        <dbReference type="RuleBase" id="RU363076"/>
    </source>
</evidence>
<evidence type="ECO:0000256" key="5">
    <source>
        <dbReference type="ARBA" id="ARBA00023136"/>
    </source>
</evidence>
<reference evidence="7 8" key="1">
    <citation type="submission" date="2018-04" db="EMBL/GenBank/DDBJ databases">
        <title>Bordetella sp. HZ20 isolated from seawater.</title>
        <authorList>
            <person name="Sun C."/>
        </authorList>
    </citation>
    <scope>NUCLEOTIDE SEQUENCE [LARGE SCALE GENOMIC DNA]</scope>
    <source>
        <strain evidence="7 8">HZ20</strain>
    </source>
</reference>
<comment type="subcellular location">
    <subcellularLocation>
        <location evidence="6">Cell membrane</location>
        <topology evidence="6">Multi-pass membrane protein</topology>
    </subcellularLocation>
    <subcellularLocation>
        <location evidence="1">Membrane</location>
    </subcellularLocation>
</comment>
<dbReference type="InterPro" id="IPR002994">
    <property type="entry name" value="Surf1/Shy1"/>
</dbReference>
<dbReference type="OrthoDB" id="9789940at2"/>
<gene>
    <name evidence="7" type="ORF">DBV39_15575</name>
</gene>
<name>A0A2R4XPX3_9BURK</name>
<keyword evidence="6" id="KW-1003">Cell membrane</keyword>
<accession>A0A2R4XPX3</accession>
<dbReference type="EMBL" id="CP028901">
    <property type="protein sequence ID" value="AWB35856.1"/>
    <property type="molecule type" value="Genomic_DNA"/>
</dbReference>
<dbReference type="Pfam" id="PF02104">
    <property type="entry name" value="SURF1"/>
    <property type="match status" value="1"/>
</dbReference>
<dbReference type="InterPro" id="IPR045214">
    <property type="entry name" value="Surf1/Surf4"/>
</dbReference>
<evidence type="ECO:0000313" key="8">
    <source>
        <dbReference type="Proteomes" id="UP000244571"/>
    </source>
</evidence>
<feature type="transmembrane region" description="Helical" evidence="6">
    <location>
        <begin position="240"/>
        <end position="260"/>
    </location>
</feature>
<keyword evidence="4 6" id="KW-1133">Transmembrane helix</keyword>
<protein>
    <recommendedName>
        <fullName evidence="6">SURF1-like protein</fullName>
    </recommendedName>
</protein>
<sequence>MAENGLKRGSVRWWLAVSLLAVLGLTFVGMGRWQLNRADERRAIGAQIERGRMTAPVQIRPGMKTSDANPWQSAQATGHWLPQYTVLLDNRAQDGRPGLWLAMPLALADDTVLLVLRGWVPRPIAGQGEIAKMELPDGFVTIRGEIAEHVPRLYELQEDGPLQFDGSERLVESEITLDLMNLPRRQNLSLDDLSNALPGQAVLPFVLTQTAEDDSILVDGRSLIRDWPQPSVDADKNMGYAMQWFMFASIAFGALVVLLWRTRRRATIAP</sequence>
<dbReference type="GO" id="GO:0005886">
    <property type="term" value="C:plasma membrane"/>
    <property type="evidence" value="ECO:0007669"/>
    <property type="project" value="UniProtKB-SubCell"/>
</dbReference>
<dbReference type="PROSITE" id="PS50895">
    <property type="entry name" value="SURF1"/>
    <property type="match status" value="1"/>
</dbReference>
<keyword evidence="3 6" id="KW-0812">Transmembrane</keyword>
<keyword evidence="5 6" id="KW-0472">Membrane</keyword>